<accession>A0AAW2A1Z8</accession>
<sequence>QSCACTSDKLPQGAQWSRVGVLSLLLLRCGETVFGLELHFNHIRLPYQSQPAGKVSLQCIEEPKPLPHWAL</sequence>
<proteinExistence type="predicted"/>
<dbReference type="Proteomes" id="UP001479290">
    <property type="component" value="Unassembled WGS sequence"/>
</dbReference>
<keyword evidence="2" id="KW-1185">Reference proteome</keyword>
<comment type="caution">
    <text evidence="1">The sequence shown here is derived from an EMBL/GenBank/DDBJ whole genome shotgun (WGS) entry which is preliminary data.</text>
</comment>
<dbReference type="AlphaFoldDB" id="A0AAW2A1Z8"/>
<reference evidence="1 2" key="1">
    <citation type="submission" date="2024-05" db="EMBL/GenBank/DDBJ databases">
        <title>A high-quality chromosomal-level genome assembly of Topmouth culter (Culter alburnus).</title>
        <authorList>
            <person name="Zhao H."/>
        </authorList>
    </citation>
    <scope>NUCLEOTIDE SEQUENCE [LARGE SCALE GENOMIC DNA]</scope>
    <source>
        <strain evidence="1">CATC2023</strain>
        <tissue evidence="1">Muscle</tissue>
    </source>
</reference>
<name>A0AAW2A1Z8_CULAL</name>
<evidence type="ECO:0000313" key="1">
    <source>
        <dbReference type="EMBL" id="KAK9967500.1"/>
    </source>
</evidence>
<protein>
    <submittedName>
        <fullName evidence="1">Uncharacterized protein</fullName>
    </submittedName>
</protein>
<organism evidence="1 2">
    <name type="scientific">Culter alburnus</name>
    <name type="common">Topmouth culter</name>
    <dbReference type="NCBI Taxonomy" id="194366"/>
    <lineage>
        <taxon>Eukaryota</taxon>
        <taxon>Metazoa</taxon>
        <taxon>Chordata</taxon>
        <taxon>Craniata</taxon>
        <taxon>Vertebrata</taxon>
        <taxon>Euteleostomi</taxon>
        <taxon>Actinopterygii</taxon>
        <taxon>Neopterygii</taxon>
        <taxon>Teleostei</taxon>
        <taxon>Ostariophysi</taxon>
        <taxon>Cypriniformes</taxon>
        <taxon>Xenocyprididae</taxon>
        <taxon>Xenocypridinae</taxon>
        <taxon>Culter</taxon>
    </lineage>
</organism>
<evidence type="ECO:0000313" key="2">
    <source>
        <dbReference type="Proteomes" id="UP001479290"/>
    </source>
</evidence>
<feature type="non-terminal residue" evidence="1">
    <location>
        <position position="1"/>
    </location>
</feature>
<dbReference type="EMBL" id="JAWDJR010000010">
    <property type="protein sequence ID" value="KAK9967500.1"/>
    <property type="molecule type" value="Genomic_DNA"/>
</dbReference>
<gene>
    <name evidence="1" type="ORF">ABG768_001898</name>
</gene>